<name>A0A7T4TCC0_9BURK</name>
<dbReference type="EMBL" id="CP066077">
    <property type="protein sequence ID" value="QQC67890.1"/>
    <property type="molecule type" value="Genomic_DNA"/>
</dbReference>
<reference evidence="1 2" key="1">
    <citation type="submission" date="2020-12" db="EMBL/GenBank/DDBJ databases">
        <title>FDA dAtabase for Regulatory Grade micrObial Sequences (FDA-ARGOS): Supporting development and validation of Infectious Disease Dx tests.</title>
        <authorList>
            <person name="Nelson B."/>
            <person name="Plummer A."/>
            <person name="Tallon L."/>
            <person name="Sadzewicz L."/>
            <person name="Zhao X."/>
            <person name="Boylan J."/>
            <person name="Ott S."/>
            <person name="Bowen H."/>
            <person name="Vavikolanu K."/>
            <person name="Mehta A."/>
            <person name="Aluvathingal J."/>
            <person name="Nadendla S."/>
            <person name="Myers T."/>
            <person name="Yan Y."/>
            <person name="Sichtig H."/>
        </authorList>
    </citation>
    <scope>NUCLEOTIDE SEQUENCE [LARGE SCALE GENOMIC DNA]</scope>
    <source>
        <strain evidence="1 2">FDAARGOS_1049</strain>
        <plasmid evidence="1 2">unnamed</plasmid>
    </source>
</reference>
<dbReference type="RefSeq" id="WP_157004289.1">
    <property type="nucleotide sequence ID" value="NZ_CP066077.1"/>
</dbReference>
<dbReference type="KEGG" id="pgis:I6I06_29190"/>
<dbReference type="AlphaFoldDB" id="A0A7T4TCC0"/>
<accession>A0A7T4TCC0</accession>
<evidence type="ECO:0000313" key="1">
    <source>
        <dbReference type="EMBL" id="QQC67890.1"/>
    </source>
</evidence>
<keyword evidence="2" id="KW-1185">Reference proteome</keyword>
<protein>
    <recommendedName>
        <fullName evidence="3">Sulfotransferase family protein</fullName>
    </recommendedName>
</protein>
<organism evidence="1 2">
    <name type="scientific">Paraburkholderia ginsengisoli</name>
    <dbReference type="NCBI Taxonomy" id="311231"/>
    <lineage>
        <taxon>Bacteria</taxon>
        <taxon>Pseudomonadati</taxon>
        <taxon>Pseudomonadota</taxon>
        <taxon>Betaproteobacteria</taxon>
        <taxon>Burkholderiales</taxon>
        <taxon>Burkholderiaceae</taxon>
        <taxon>Paraburkholderia</taxon>
    </lineage>
</organism>
<evidence type="ECO:0008006" key="3">
    <source>
        <dbReference type="Google" id="ProtNLM"/>
    </source>
</evidence>
<gene>
    <name evidence="1" type="ORF">I6I06_29190</name>
</gene>
<keyword evidence="1" id="KW-0614">Plasmid</keyword>
<sequence length="323" mass="35809">MQDFETLAQMVINEDSQLGTVPLYADGVFQKLPITLDSVTDRIAERLMALLERRAESMPSLLFLWGPCRVGSTALLNVFAESGFQAIYQPIKNLLRAELAQSSRSGNGKTPPEFPLTLPITVIKETSGPYTVAECLFNPLETLLKSGFPPSKIRLIVLAREPGHMLASWTRKWSSRIPPSCLYAHFLLARLNERRIRNTAEQASIPVTNFRSTLGTESASAIKTLFESVGIADHFSPARLTGWKGTSPLHGSFSSITFPQEPKPFELPNLHDPLDGYGVRNRDFYAPSDVPVDEELFFSYGLEKLYRLTVESLSDDRGTGTAG</sequence>
<evidence type="ECO:0000313" key="2">
    <source>
        <dbReference type="Proteomes" id="UP000595610"/>
    </source>
</evidence>
<dbReference type="Proteomes" id="UP000595610">
    <property type="component" value="Plasmid unnamed"/>
</dbReference>
<geneLocation type="plasmid" evidence="1 2">
    <name>unnamed</name>
</geneLocation>
<proteinExistence type="predicted"/>